<keyword evidence="7" id="KW-0547">Nucleotide-binding</keyword>
<proteinExistence type="predicted"/>
<dbReference type="SUPFAM" id="SSF55874">
    <property type="entry name" value="ATPase domain of HSP90 chaperone/DNA topoisomerase II/histidine kinase"/>
    <property type="match status" value="1"/>
</dbReference>
<dbReference type="PANTHER" id="PTHR42878:SF7">
    <property type="entry name" value="SENSOR HISTIDINE KINASE GLRK"/>
    <property type="match status" value="1"/>
</dbReference>
<keyword evidence="8" id="KW-0418">Kinase</keyword>
<evidence type="ECO:0000256" key="8">
    <source>
        <dbReference type="ARBA" id="ARBA00022777"/>
    </source>
</evidence>
<dbReference type="SUPFAM" id="SSF55785">
    <property type="entry name" value="PYP-like sensor domain (PAS domain)"/>
    <property type="match status" value="1"/>
</dbReference>
<dbReference type="InterPro" id="IPR036097">
    <property type="entry name" value="HisK_dim/P_sf"/>
</dbReference>
<dbReference type="EMBL" id="JACRYL010000010">
    <property type="protein sequence ID" value="MBC6111301.1"/>
    <property type="molecule type" value="Genomic_DNA"/>
</dbReference>
<reference evidence="17 18" key="1">
    <citation type="submission" date="2020-08" db="EMBL/GenBank/DDBJ databases">
        <authorList>
            <person name="Sun Q."/>
            <person name="Inoue M."/>
        </authorList>
    </citation>
    <scope>NUCLEOTIDE SEQUENCE [LARGE SCALE GENOMIC DNA]</scope>
    <source>
        <strain evidence="17 18">CCM 8938</strain>
    </source>
</reference>
<dbReference type="SMART" id="SM00387">
    <property type="entry name" value="HATPase_c"/>
    <property type="match status" value="1"/>
</dbReference>
<dbReference type="SUPFAM" id="SSF52172">
    <property type="entry name" value="CheY-like"/>
    <property type="match status" value="1"/>
</dbReference>
<dbReference type="Gene3D" id="3.30.450.20">
    <property type="entry name" value="PAS domain"/>
    <property type="match status" value="1"/>
</dbReference>
<keyword evidence="4 13" id="KW-0597">Phosphoprotein</keyword>
<dbReference type="Pfam" id="PF00989">
    <property type="entry name" value="PAS"/>
    <property type="match status" value="1"/>
</dbReference>
<dbReference type="InterPro" id="IPR013767">
    <property type="entry name" value="PAS_fold"/>
</dbReference>
<dbReference type="InterPro" id="IPR005467">
    <property type="entry name" value="His_kinase_dom"/>
</dbReference>
<dbReference type="NCBIfam" id="TIGR00229">
    <property type="entry name" value="sensory_box"/>
    <property type="match status" value="1"/>
</dbReference>
<protein>
    <recommendedName>
        <fullName evidence="3">histidine kinase</fullName>
        <ecNumber evidence="3">2.7.13.3</ecNumber>
    </recommendedName>
</protein>
<sequence length="536" mass="60785">MPNPLKILIVEDNKSDADLLLREIKKSGITFSAEIVHTRSSFEDALLSFIPDIILSDYSLPAFDAVTAFRIKQNKYPSIPFIIVSGVIGEENAVELIKDGVTDYVSKNKLFTLPIKINRALKDVLEQKEKLLTDEKLRIQTQELLISNRLLIAEREKVELINLELFQLNQDLEIRVENRTKALAESEHQFRSMMETIPQIAWTNTLKGKIIFFNRRWFDYTGFQEKNNDLLKINSLIHKADLKISFGLFTSILDGKIGGEFQSRILRSDGEYRWHLIRLMPIMNETNDIGMWIGTATDIQELRLLQQQKDDFISIASHELKTPITSLKLSLQLLDKIKDDPTSPRFPALISQANKGLDKVNVLIEDLLNTGMAKEGQLQINQKRCSLSDCITDSCNSLINDSRYSINIIGNADVEVFSDAIRIGQVVTNFINNAIKYAPKSFEITIKIEQEQDSVKLSVIDKGPGIRAEKLAYLFDRYYRVDNADSSYSGLGLGLYICEDIIRKHLGKIGVDSKLGVGTTFWFTLPIFKSAATISI</sequence>
<name>A0ABR7KTE4_9SPHI</name>
<dbReference type="Gene3D" id="1.10.287.130">
    <property type="match status" value="1"/>
</dbReference>
<dbReference type="PROSITE" id="PS50110">
    <property type="entry name" value="RESPONSE_REGULATORY"/>
    <property type="match status" value="1"/>
</dbReference>
<dbReference type="Pfam" id="PF00512">
    <property type="entry name" value="HisKA"/>
    <property type="match status" value="1"/>
</dbReference>
<dbReference type="InterPro" id="IPR035965">
    <property type="entry name" value="PAS-like_dom_sf"/>
</dbReference>
<dbReference type="PANTHER" id="PTHR42878">
    <property type="entry name" value="TWO-COMPONENT HISTIDINE KINASE"/>
    <property type="match status" value="1"/>
</dbReference>
<evidence type="ECO:0000256" key="6">
    <source>
        <dbReference type="ARBA" id="ARBA00022692"/>
    </source>
</evidence>
<dbReference type="EC" id="2.7.13.3" evidence="3"/>
<comment type="catalytic activity">
    <reaction evidence="1">
        <text>ATP + protein L-histidine = ADP + protein N-phospho-L-histidine.</text>
        <dbReference type="EC" id="2.7.13.3"/>
    </reaction>
</comment>
<evidence type="ECO:0000256" key="3">
    <source>
        <dbReference type="ARBA" id="ARBA00012438"/>
    </source>
</evidence>
<dbReference type="InterPro" id="IPR000700">
    <property type="entry name" value="PAS-assoc_C"/>
</dbReference>
<dbReference type="Gene3D" id="3.40.50.2300">
    <property type="match status" value="1"/>
</dbReference>
<dbReference type="CDD" id="cd00130">
    <property type="entry name" value="PAS"/>
    <property type="match status" value="1"/>
</dbReference>
<evidence type="ECO:0000256" key="12">
    <source>
        <dbReference type="ARBA" id="ARBA00023136"/>
    </source>
</evidence>
<feature type="domain" description="Histidine kinase" evidence="14">
    <location>
        <begin position="315"/>
        <end position="529"/>
    </location>
</feature>
<evidence type="ECO:0000256" key="10">
    <source>
        <dbReference type="ARBA" id="ARBA00022989"/>
    </source>
</evidence>
<dbReference type="InterPro" id="IPR011006">
    <property type="entry name" value="CheY-like_superfamily"/>
</dbReference>
<dbReference type="InterPro" id="IPR004358">
    <property type="entry name" value="Sig_transdc_His_kin-like_C"/>
</dbReference>
<dbReference type="Pfam" id="PF02518">
    <property type="entry name" value="HATPase_c"/>
    <property type="match status" value="1"/>
</dbReference>
<dbReference type="SMART" id="SM00086">
    <property type="entry name" value="PAC"/>
    <property type="match status" value="1"/>
</dbReference>
<evidence type="ECO:0000259" key="14">
    <source>
        <dbReference type="PROSITE" id="PS50109"/>
    </source>
</evidence>
<dbReference type="CDD" id="cd00082">
    <property type="entry name" value="HisKA"/>
    <property type="match status" value="1"/>
</dbReference>
<evidence type="ECO:0000256" key="4">
    <source>
        <dbReference type="ARBA" id="ARBA00022553"/>
    </source>
</evidence>
<dbReference type="InterPro" id="IPR050351">
    <property type="entry name" value="BphY/WalK/GraS-like"/>
</dbReference>
<keyword evidence="10" id="KW-1133">Transmembrane helix</keyword>
<evidence type="ECO:0000256" key="2">
    <source>
        <dbReference type="ARBA" id="ARBA00004141"/>
    </source>
</evidence>
<dbReference type="SUPFAM" id="SSF47384">
    <property type="entry name" value="Homodimeric domain of signal transducing histidine kinase"/>
    <property type="match status" value="1"/>
</dbReference>
<dbReference type="CDD" id="cd00156">
    <property type="entry name" value="REC"/>
    <property type="match status" value="1"/>
</dbReference>
<feature type="domain" description="Response regulatory" evidence="15">
    <location>
        <begin position="6"/>
        <end position="122"/>
    </location>
</feature>
<dbReference type="Pfam" id="PF00072">
    <property type="entry name" value="Response_reg"/>
    <property type="match status" value="1"/>
</dbReference>
<comment type="caution">
    <text evidence="17">The sequence shown here is derived from an EMBL/GenBank/DDBJ whole genome shotgun (WGS) entry which is preliminary data.</text>
</comment>
<evidence type="ECO:0000259" key="15">
    <source>
        <dbReference type="PROSITE" id="PS50110"/>
    </source>
</evidence>
<feature type="modified residue" description="4-aspartylphosphate" evidence="13">
    <location>
        <position position="57"/>
    </location>
</feature>
<dbReference type="PROSITE" id="PS50113">
    <property type="entry name" value="PAC"/>
    <property type="match status" value="1"/>
</dbReference>
<organism evidence="17 18">
    <name type="scientific">Pedobacter fastidiosus</name>
    <dbReference type="NCBI Taxonomy" id="2765361"/>
    <lineage>
        <taxon>Bacteria</taxon>
        <taxon>Pseudomonadati</taxon>
        <taxon>Bacteroidota</taxon>
        <taxon>Sphingobacteriia</taxon>
        <taxon>Sphingobacteriales</taxon>
        <taxon>Sphingobacteriaceae</taxon>
        <taxon>Pedobacter</taxon>
    </lineage>
</organism>
<evidence type="ECO:0000256" key="9">
    <source>
        <dbReference type="ARBA" id="ARBA00022840"/>
    </source>
</evidence>
<dbReference type="RefSeq" id="WP_187071759.1">
    <property type="nucleotide sequence ID" value="NZ_JACRYL010000010.1"/>
</dbReference>
<feature type="domain" description="PAC" evidence="16">
    <location>
        <begin position="259"/>
        <end position="311"/>
    </location>
</feature>
<dbReference type="InterPro" id="IPR000014">
    <property type="entry name" value="PAS"/>
</dbReference>
<evidence type="ECO:0000256" key="7">
    <source>
        <dbReference type="ARBA" id="ARBA00022741"/>
    </source>
</evidence>
<keyword evidence="6" id="KW-0812">Transmembrane</keyword>
<dbReference type="PRINTS" id="PR00344">
    <property type="entry name" value="BCTRLSENSOR"/>
</dbReference>
<evidence type="ECO:0000313" key="18">
    <source>
        <dbReference type="Proteomes" id="UP000652755"/>
    </source>
</evidence>
<dbReference type="Gene3D" id="3.30.565.10">
    <property type="entry name" value="Histidine kinase-like ATPase, C-terminal domain"/>
    <property type="match status" value="1"/>
</dbReference>
<evidence type="ECO:0000256" key="13">
    <source>
        <dbReference type="PROSITE-ProRule" id="PRU00169"/>
    </source>
</evidence>
<gene>
    <name evidence="17" type="ORF">H7U22_12810</name>
</gene>
<dbReference type="PROSITE" id="PS50109">
    <property type="entry name" value="HIS_KIN"/>
    <property type="match status" value="1"/>
</dbReference>
<dbReference type="CDD" id="cd00075">
    <property type="entry name" value="HATPase"/>
    <property type="match status" value="1"/>
</dbReference>
<dbReference type="InterPro" id="IPR036890">
    <property type="entry name" value="HATPase_C_sf"/>
</dbReference>
<keyword evidence="5" id="KW-0808">Transferase</keyword>
<evidence type="ECO:0000256" key="11">
    <source>
        <dbReference type="ARBA" id="ARBA00023012"/>
    </source>
</evidence>
<dbReference type="SMART" id="SM00388">
    <property type="entry name" value="HisKA"/>
    <property type="match status" value="1"/>
</dbReference>
<dbReference type="Proteomes" id="UP000652755">
    <property type="component" value="Unassembled WGS sequence"/>
</dbReference>
<keyword evidence="9" id="KW-0067">ATP-binding</keyword>
<dbReference type="InterPro" id="IPR003594">
    <property type="entry name" value="HATPase_dom"/>
</dbReference>
<keyword evidence="11" id="KW-0902">Two-component regulatory system</keyword>
<dbReference type="InterPro" id="IPR001789">
    <property type="entry name" value="Sig_transdc_resp-reg_receiver"/>
</dbReference>
<evidence type="ECO:0000259" key="16">
    <source>
        <dbReference type="PROSITE" id="PS50113"/>
    </source>
</evidence>
<dbReference type="InterPro" id="IPR001610">
    <property type="entry name" value="PAC"/>
</dbReference>
<dbReference type="InterPro" id="IPR003661">
    <property type="entry name" value="HisK_dim/P_dom"/>
</dbReference>
<dbReference type="SMART" id="SM00448">
    <property type="entry name" value="REC"/>
    <property type="match status" value="1"/>
</dbReference>
<keyword evidence="18" id="KW-1185">Reference proteome</keyword>
<evidence type="ECO:0000256" key="5">
    <source>
        <dbReference type="ARBA" id="ARBA00022679"/>
    </source>
</evidence>
<evidence type="ECO:0000313" key="17">
    <source>
        <dbReference type="EMBL" id="MBC6111301.1"/>
    </source>
</evidence>
<keyword evidence="12" id="KW-0472">Membrane</keyword>
<accession>A0ABR7KTE4</accession>
<comment type="subcellular location">
    <subcellularLocation>
        <location evidence="2">Membrane</location>
        <topology evidence="2">Multi-pass membrane protein</topology>
    </subcellularLocation>
</comment>
<evidence type="ECO:0000256" key="1">
    <source>
        <dbReference type="ARBA" id="ARBA00000085"/>
    </source>
</evidence>